<evidence type="ECO:0000256" key="6">
    <source>
        <dbReference type="ARBA" id="ARBA00023136"/>
    </source>
</evidence>
<keyword evidence="4 7" id="KW-0812">Transmembrane</keyword>
<feature type="domain" description="Major facilitator superfamily (MFS) profile" evidence="8">
    <location>
        <begin position="1"/>
        <end position="213"/>
    </location>
</feature>
<dbReference type="Proteomes" id="UP000551327">
    <property type="component" value="Unassembled WGS sequence"/>
</dbReference>
<dbReference type="GO" id="GO:0022857">
    <property type="term" value="F:transmembrane transporter activity"/>
    <property type="evidence" value="ECO:0007669"/>
    <property type="project" value="InterPro"/>
</dbReference>
<evidence type="ECO:0000259" key="8">
    <source>
        <dbReference type="PROSITE" id="PS50850"/>
    </source>
</evidence>
<reference evidence="9 10" key="1">
    <citation type="submission" date="2020-08" db="EMBL/GenBank/DDBJ databases">
        <title>The genome sequence of type strain Novosphingobium piscinae KCTC 42194.</title>
        <authorList>
            <person name="Liu Y."/>
        </authorList>
    </citation>
    <scope>NUCLEOTIDE SEQUENCE [LARGE SCALE GENOMIC DNA]</scope>
    <source>
        <strain evidence="9 10">KCTC 42194</strain>
    </source>
</reference>
<evidence type="ECO:0000256" key="4">
    <source>
        <dbReference type="ARBA" id="ARBA00022692"/>
    </source>
</evidence>
<dbReference type="PANTHER" id="PTHR23513:SF9">
    <property type="entry name" value="ENTEROBACTIN EXPORTER ENTS"/>
    <property type="match status" value="1"/>
</dbReference>
<proteinExistence type="predicted"/>
<evidence type="ECO:0000256" key="5">
    <source>
        <dbReference type="ARBA" id="ARBA00022989"/>
    </source>
</evidence>
<protein>
    <submittedName>
        <fullName evidence="9">MFS transporter</fullName>
    </submittedName>
</protein>
<organism evidence="9 10">
    <name type="scientific">Novosphingobium piscinae</name>
    <dbReference type="NCBI Taxonomy" id="1507448"/>
    <lineage>
        <taxon>Bacteria</taxon>
        <taxon>Pseudomonadati</taxon>
        <taxon>Pseudomonadota</taxon>
        <taxon>Alphaproteobacteria</taxon>
        <taxon>Sphingomonadales</taxon>
        <taxon>Sphingomonadaceae</taxon>
        <taxon>Novosphingobium</taxon>
    </lineage>
</organism>
<dbReference type="SUPFAM" id="SSF103473">
    <property type="entry name" value="MFS general substrate transporter"/>
    <property type="match status" value="1"/>
</dbReference>
<dbReference type="InterPro" id="IPR010290">
    <property type="entry name" value="TM_effector"/>
</dbReference>
<keyword evidence="3" id="KW-1003">Cell membrane</keyword>
<dbReference type="AlphaFoldDB" id="A0A7X1FYX2"/>
<keyword evidence="2" id="KW-0813">Transport</keyword>
<feature type="transmembrane region" description="Helical" evidence="7">
    <location>
        <begin position="69"/>
        <end position="89"/>
    </location>
</feature>
<evidence type="ECO:0000256" key="3">
    <source>
        <dbReference type="ARBA" id="ARBA00022475"/>
    </source>
</evidence>
<evidence type="ECO:0000256" key="2">
    <source>
        <dbReference type="ARBA" id="ARBA00022448"/>
    </source>
</evidence>
<keyword evidence="5 7" id="KW-1133">Transmembrane helix</keyword>
<feature type="transmembrane region" description="Helical" evidence="7">
    <location>
        <begin position="306"/>
        <end position="326"/>
    </location>
</feature>
<comment type="caution">
    <text evidence="9">The sequence shown here is derived from an EMBL/GenBank/DDBJ whole genome shotgun (WGS) entry which is preliminary data.</text>
</comment>
<dbReference type="PROSITE" id="PS50850">
    <property type="entry name" value="MFS"/>
    <property type="match status" value="1"/>
</dbReference>
<feature type="transmembrane region" description="Helical" evidence="7">
    <location>
        <begin position="191"/>
        <end position="208"/>
    </location>
</feature>
<gene>
    <name evidence="9" type="ORF">H7F53_09765</name>
</gene>
<accession>A0A7X1FYX2</accession>
<evidence type="ECO:0000313" key="9">
    <source>
        <dbReference type="EMBL" id="MBC2669429.1"/>
    </source>
</evidence>
<dbReference type="InterPro" id="IPR036259">
    <property type="entry name" value="MFS_trans_sf"/>
</dbReference>
<comment type="subcellular location">
    <subcellularLocation>
        <location evidence="1">Cell membrane</location>
        <topology evidence="1">Multi-pass membrane protein</topology>
    </subcellularLocation>
</comment>
<dbReference type="InterPro" id="IPR020846">
    <property type="entry name" value="MFS_dom"/>
</dbReference>
<dbReference type="RefSeq" id="WP_185679297.1">
    <property type="nucleotide sequence ID" value="NZ_JACLAX010000008.1"/>
</dbReference>
<dbReference type="EMBL" id="JACLAX010000008">
    <property type="protein sequence ID" value="MBC2669429.1"/>
    <property type="molecule type" value="Genomic_DNA"/>
</dbReference>
<sequence>MTAAPTPTVPTPEPSSPLQIPDYRRFWLTRFASVIASTSMAVVLAWQVYDVARAQYGMAPAEAAFQLGIIGLVQFIPMLLLAPFAGLVADRNDRRWVGAGAMAVDFAAALTLAVLTQIGALSLPVLFATASLHGVARAFFGPAVSSIGPSILPARLVPKGISLSSMAWQIGAVTGPALGGLLYAFGAAVPYWTAVALLAIGVVSLLGIRPLARPVLEAGVHPLRQIADGFAFVRDHRLLLGCVTLDLFAVLLAGATALLPVYARDVLTWNGQPVGPMGLGQMRAAPAVGAAIVAFLLSLRPIERNVGVKMLWAVVVFGAVTALFGISRNYLLSLGLLVVMGGADMVSVFVRTALIQLNTPDAMRGRVSSISGLAISASNELGEMQSGLAAALLGATGAVVFGGVGAIVVTGLWAVIFPELRRSRTFATRFAED</sequence>
<dbReference type="GO" id="GO:0005886">
    <property type="term" value="C:plasma membrane"/>
    <property type="evidence" value="ECO:0007669"/>
    <property type="project" value="UniProtKB-SubCell"/>
</dbReference>
<feature type="transmembrane region" description="Helical" evidence="7">
    <location>
        <begin position="27"/>
        <end position="49"/>
    </location>
</feature>
<dbReference type="Gene3D" id="1.20.1250.20">
    <property type="entry name" value="MFS general substrate transporter like domains"/>
    <property type="match status" value="1"/>
</dbReference>
<dbReference type="Pfam" id="PF05977">
    <property type="entry name" value="MFS_3"/>
    <property type="match status" value="1"/>
</dbReference>
<dbReference type="CDD" id="cd06173">
    <property type="entry name" value="MFS_MefA_like"/>
    <property type="match status" value="1"/>
</dbReference>
<keyword evidence="10" id="KW-1185">Reference proteome</keyword>
<name>A0A7X1FYX2_9SPHN</name>
<feature type="transmembrane region" description="Helical" evidence="7">
    <location>
        <begin position="238"/>
        <end position="262"/>
    </location>
</feature>
<evidence type="ECO:0000313" key="10">
    <source>
        <dbReference type="Proteomes" id="UP000551327"/>
    </source>
</evidence>
<feature type="transmembrane region" description="Helical" evidence="7">
    <location>
        <begin position="388"/>
        <end position="416"/>
    </location>
</feature>
<keyword evidence="6 7" id="KW-0472">Membrane</keyword>
<dbReference type="PANTHER" id="PTHR23513">
    <property type="entry name" value="INTEGRAL MEMBRANE EFFLUX PROTEIN-RELATED"/>
    <property type="match status" value="1"/>
</dbReference>
<evidence type="ECO:0000256" key="7">
    <source>
        <dbReference type="SAM" id="Phobius"/>
    </source>
</evidence>
<evidence type="ECO:0000256" key="1">
    <source>
        <dbReference type="ARBA" id="ARBA00004651"/>
    </source>
</evidence>
<feature type="transmembrane region" description="Helical" evidence="7">
    <location>
        <begin position="282"/>
        <end position="299"/>
    </location>
</feature>